<feature type="domain" description="Histidine kinase/HSP90-like ATPase" evidence="9">
    <location>
        <begin position="300"/>
        <end position="394"/>
    </location>
</feature>
<evidence type="ECO:0000256" key="6">
    <source>
        <dbReference type="ARBA" id="ARBA00022777"/>
    </source>
</evidence>
<keyword evidence="4" id="KW-0808">Transferase</keyword>
<dbReference type="Pfam" id="PF02518">
    <property type="entry name" value="HATPase_c"/>
    <property type="match status" value="1"/>
</dbReference>
<evidence type="ECO:0000256" key="2">
    <source>
        <dbReference type="ARBA" id="ARBA00012438"/>
    </source>
</evidence>
<reference evidence="10 11" key="1">
    <citation type="submission" date="2023-05" db="EMBL/GenBank/DDBJ databases">
        <title>Gordonibacter KGMB12511T sp. nov., isolated from faeces of healthy Korean.</title>
        <authorList>
            <person name="Kim H.S."/>
            <person name="Kim J.-S."/>
            <person name="Suh M.K."/>
            <person name="Eom M.K."/>
            <person name="Do H.E."/>
            <person name="Lee J.-S."/>
        </authorList>
    </citation>
    <scope>NUCLEOTIDE SEQUENCE [LARGE SCALE GENOMIC DNA]</scope>
    <source>
        <strain evidence="10 11">KGMB12511</strain>
    </source>
</reference>
<evidence type="ECO:0000256" key="3">
    <source>
        <dbReference type="ARBA" id="ARBA00022553"/>
    </source>
</evidence>
<dbReference type="PANTHER" id="PTHR24421">
    <property type="entry name" value="NITRATE/NITRITE SENSOR PROTEIN NARX-RELATED"/>
    <property type="match status" value="1"/>
</dbReference>
<evidence type="ECO:0000313" key="10">
    <source>
        <dbReference type="EMBL" id="MDJ1649227.1"/>
    </source>
</evidence>
<keyword evidence="8" id="KW-0902">Two-component regulatory system</keyword>
<dbReference type="Gene3D" id="3.30.450.40">
    <property type="match status" value="1"/>
</dbReference>
<sequence length="400" mass="44114">MGASNFSEDVLAGKSEHYGRVVEDLRARYHFDFVAMGLTAFIGAPLKWIYSAGASDERHHRIVLAPGHGIGGITIKAGKPMMFTNIDAEIDPREYSSYPIVFAEDLHSFCALPLVKKGRVVGAILCAFRTVSDAHRGCYERFIADLGGHLADFDVVTDDFMDFERIAEEKREDDAADSPVLVHSEISRVIAAQEAERKRISRELHDGIAQELLGISFLLKRLEPHLSHDDEARQLFFEANNDIDRILDELHNLSVELRPSALDHLGFIPALRSQAAVFEKTYGTEIVFEGNLSRKRFDPALETQAYRICQEAILNACKYSGADTVYVTLEDADGWLHATVVDHGCGFDVERPTIKGSGCGLSGMRERARLIGASLTMESSTEGTCVTLVAPLSIGEGGQR</sequence>
<dbReference type="InterPro" id="IPR003594">
    <property type="entry name" value="HATPase_dom"/>
</dbReference>
<dbReference type="InterPro" id="IPR029016">
    <property type="entry name" value="GAF-like_dom_sf"/>
</dbReference>
<dbReference type="GO" id="GO:0016301">
    <property type="term" value="F:kinase activity"/>
    <property type="evidence" value="ECO:0007669"/>
    <property type="project" value="UniProtKB-KW"/>
</dbReference>
<protein>
    <recommendedName>
        <fullName evidence="2">histidine kinase</fullName>
        <ecNumber evidence="2">2.7.13.3</ecNumber>
    </recommendedName>
</protein>
<evidence type="ECO:0000313" key="11">
    <source>
        <dbReference type="Proteomes" id="UP001232750"/>
    </source>
</evidence>
<dbReference type="Pfam" id="PF07730">
    <property type="entry name" value="HisKA_3"/>
    <property type="match status" value="1"/>
</dbReference>
<dbReference type="EMBL" id="JASJEU010000003">
    <property type="protein sequence ID" value="MDJ1649227.1"/>
    <property type="molecule type" value="Genomic_DNA"/>
</dbReference>
<dbReference type="SUPFAM" id="SSF55874">
    <property type="entry name" value="ATPase domain of HSP90 chaperone/DNA topoisomerase II/histidine kinase"/>
    <property type="match status" value="1"/>
</dbReference>
<evidence type="ECO:0000256" key="5">
    <source>
        <dbReference type="ARBA" id="ARBA00022741"/>
    </source>
</evidence>
<evidence type="ECO:0000256" key="7">
    <source>
        <dbReference type="ARBA" id="ARBA00022840"/>
    </source>
</evidence>
<dbReference type="Pfam" id="PF01590">
    <property type="entry name" value="GAF"/>
    <property type="match status" value="1"/>
</dbReference>
<comment type="caution">
    <text evidence="10">The sequence shown here is derived from an EMBL/GenBank/DDBJ whole genome shotgun (WGS) entry which is preliminary data.</text>
</comment>
<dbReference type="InterPro" id="IPR003018">
    <property type="entry name" value="GAF"/>
</dbReference>
<gene>
    <name evidence="10" type="ORF">QNJ86_00285</name>
</gene>
<dbReference type="Gene3D" id="1.20.5.1930">
    <property type="match status" value="1"/>
</dbReference>
<keyword evidence="3" id="KW-0597">Phosphoprotein</keyword>
<dbReference type="SMART" id="SM00387">
    <property type="entry name" value="HATPase_c"/>
    <property type="match status" value="1"/>
</dbReference>
<dbReference type="EC" id="2.7.13.3" evidence="2"/>
<dbReference type="Gene3D" id="3.30.565.10">
    <property type="entry name" value="Histidine kinase-like ATPase, C-terminal domain"/>
    <property type="match status" value="1"/>
</dbReference>
<dbReference type="InterPro" id="IPR011712">
    <property type="entry name" value="Sig_transdc_His_kin_sub3_dim/P"/>
</dbReference>
<keyword evidence="7" id="KW-0067">ATP-binding</keyword>
<dbReference type="RefSeq" id="WP_283830559.1">
    <property type="nucleotide sequence ID" value="NZ_JASJEU010000003.1"/>
</dbReference>
<proteinExistence type="predicted"/>
<dbReference type="CDD" id="cd16917">
    <property type="entry name" value="HATPase_UhpB-NarQ-NarX-like"/>
    <property type="match status" value="1"/>
</dbReference>
<name>A0ABT7DI77_9ACTN</name>
<dbReference type="InterPro" id="IPR036890">
    <property type="entry name" value="HATPase_C_sf"/>
</dbReference>
<evidence type="ECO:0000259" key="9">
    <source>
        <dbReference type="SMART" id="SM00387"/>
    </source>
</evidence>
<accession>A0ABT7DI77</accession>
<dbReference type="Proteomes" id="UP001232750">
    <property type="component" value="Unassembled WGS sequence"/>
</dbReference>
<dbReference type="SUPFAM" id="SSF55781">
    <property type="entry name" value="GAF domain-like"/>
    <property type="match status" value="1"/>
</dbReference>
<dbReference type="InterPro" id="IPR050482">
    <property type="entry name" value="Sensor_HK_TwoCompSys"/>
</dbReference>
<evidence type="ECO:0000256" key="8">
    <source>
        <dbReference type="ARBA" id="ARBA00023012"/>
    </source>
</evidence>
<keyword evidence="5" id="KW-0547">Nucleotide-binding</keyword>
<keyword evidence="11" id="KW-1185">Reference proteome</keyword>
<dbReference type="PANTHER" id="PTHR24421:SF10">
    <property type="entry name" value="NITRATE_NITRITE SENSOR PROTEIN NARQ"/>
    <property type="match status" value="1"/>
</dbReference>
<keyword evidence="6 10" id="KW-0418">Kinase</keyword>
<organism evidence="10 11">
    <name type="scientific">Gordonibacter faecis</name>
    <dbReference type="NCBI Taxonomy" id="3047475"/>
    <lineage>
        <taxon>Bacteria</taxon>
        <taxon>Bacillati</taxon>
        <taxon>Actinomycetota</taxon>
        <taxon>Coriobacteriia</taxon>
        <taxon>Eggerthellales</taxon>
        <taxon>Eggerthellaceae</taxon>
        <taxon>Gordonibacter</taxon>
    </lineage>
</organism>
<evidence type="ECO:0000256" key="4">
    <source>
        <dbReference type="ARBA" id="ARBA00022679"/>
    </source>
</evidence>
<comment type="catalytic activity">
    <reaction evidence="1">
        <text>ATP + protein L-histidine = ADP + protein N-phospho-L-histidine.</text>
        <dbReference type="EC" id="2.7.13.3"/>
    </reaction>
</comment>
<evidence type="ECO:0000256" key="1">
    <source>
        <dbReference type="ARBA" id="ARBA00000085"/>
    </source>
</evidence>